<dbReference type="OrthoDB" id="6420400at2759"/>
<evidence type="ECO:0000256" key="1">
    <source>
        <dbReference type="SAM" id="Phobius"/>
    </source>
</evidence>
<sequence length="80" mass="8744">MLPVVGRDSNYNLVILAGWLFVLCVGLCARRPETGLILNNRQCRREPQNIVIITAIQVILLCAATFTVQSTASSISNKEG</sequence>
<accession>A0A087U169</accession>
<keyword evidence="1" id="KW-1133">Transmembrane helix</keyword>
<organism evidence="2 3">
    <name type="scientific">Stegodyphus mimosarum</name>
    <name type="common">African social velvet spider</name>
    <dbReference type="NCBI Taxonomy" id="407821"/>
    <lineage>
        <taxon>Eukaryota</taxon>
        <taxon>Metazoa</taxon>
        <taxon>Ecdysozoa</taxon>
        <taxon>Arthropoda</taxon>
        <taxon>Chelicerata</taxon>
        <taxon>Arachnida</taxon>
        <taxon>Araneae</taxon>
        <taxon>Araneomorphae</taxon>
        <taxon>Entelegynae</taxon>
        <taxon>Eresoidea</taxon>
        <taxon>Eresidae</taxon>
        <taxon>Stegodyphus</taxon>
    </lineage>
</organism>
<keyword evidence="1" id="KW-0812">Transmembrane</keyword>
<gene>
    <name evidence="2" type="ORF">X975_09987</name>
</gene>
<reference evidence="2 3" key="1">
    <citation type="submission" date="2013-11" db="EMBL/GenBank/DDBJ databases">
        <title>Genome sequencing of Stegodyphus mimosarum.</title>
        <authorList>
            <person name="Bechsgaard J."/>
        </authorList>
    </citation>
    <scope>NUCLEOTIDE SEQUENCE [LARGE SCALE GENOMIC DNA]</scope>
</reference>
<keyword evidence="1" id="KW-0472">Membrane</keyword>
<keyword evidence="3" id="KW-1185">Reference proteome</keyword>
<dbReference type="Proteomes" id="UP000054359">
    <property type="component" value="Unassembled WGS sequence"/>
</dbReference>
<feature type="transmembrane region" description="Helical" evidence="1">
    <location>
        <begin position="50"/>
        <end position="68"/>
    </location>
</feature>
<evidence type="ECO:0000313" key="2">
    <source>
        <dbReference type="EMBL" id="KFM71108.1"/>
    </source>
</evidence>
<dbReference type="AlphaFoldDB" id="A0A087U169"/>
<feature type="non-terminal residue" evidence="2">
    <location>
        <position position="80"/>
    </location>
</feature>
<name>A0A087U169_STEMI</name>
<evidence type="ECO:0000313" key="3">
    <source>
        <dbReference type="Proteomes" id="UP000054359"/>
    </source>
</evidence>
<feature type="transmembrane region" description="Helical" evidence="1">
    <location>
        <begin position="12"/>
        <end position="29"/>
    </location>
</feature>
<proteinExistence type="predicted"/>
<dbReference type="EMBL" id="KK117680">
    <property type="protein sequence ID" value="KFM71108.1"/>
    <property type="molecule type" value="Genomic_DNA"/>
</dbReference>
<protein>
    <submittedName>
        <fullName evidence="2">Uncharacterized protein</fullName>
    </submittedName>
</protein>